<dbReference type="GO" id="GO:0005886">
    <property type="term" value="C:plasma membrane"/>
    <property type="evidence" value="ECO:0007669"/>
    <property type="project" value="TreeGrafter"/>
</dbReference>
<evidence type="ECO:0000256" key="6">
    <source>
        <dbReference type="SAM" id="MobiDB-lite"/>
    </source>
</evidence>
<dbReference type="OrthoDB" id="9768885at2"/>
<evidence type="ECO:0000256" key="5">
    <source>
        <dbReference type="ARBA" id="ARBA00023136"/>
    </source>
</evidence>
<name>A0A2V1KAV3_9ACTO</name>
<gene>
    <name evidence="8" type="ORF">DD236_04140</name>
</gene>
<evidence type="ECO:0000313" key="8">
    <source>
        <dbReference type="EMBL" id="PWF27575.1"/>
    </source>
</evidence>
<dbReference type="EMBL" id="QETB01000001">
    <property type="protein sequence ID" value="PWF27575.1"/>
    <property type="molecule type" value="Genomic_DNA"/>
</dbReference>
<reference evidence="9" key="1">
    <citation type="submission" date="2018-05" db="EMBL/GenBank/DDBJ databases">
        <authorList>
            <person name="Li Y."/>
        </authorList>
    </citation>
    <scope>NUCLEOTIDE SEQUENCE [LARGE SCALE GENOMIC DNA]</scope>
    <source>
        <strain evidence="9">sk1b4</strain>
    </source>
</reference>
<evidence type="ECO:0000256" key="3">
    <source>
        <dbReference type="ARBA" id="ARBA00022692"/>
    </source>
</evidence>
<feature type="transmembrane region" description="Helical" evidence="7">
    <location>
        <begin position="128"/>
        <end position="148"/>
    </location>
</feature>
<accession>A0A2V1KAV3</accession>
<dbReference type="Pfam" id="PF00375">
    <property type="entry name" value="SDF"/>
    <property type="match status" value="1"/>
</dbReference>
<dbReference type="PANTHER" id="PTHR42865:SF8">
    <property type="entry name" value="SERINE_THREONINE TRANSPORTER SSTT"/>
    <property type="match status" value="1"/>
</dbReference>
<evidence type="ECO:0000256" key="4">
    <source>
        <dbReference type="ARBA" id="ARBA00022989"/>
    </source>
</evidence>
<dbReference type="Gene3D" id="1.10.3860.10">
    <property type="entry name" value="Sodium:dicarboxylate symporter"/>
    <property type="match status" value="1"/>
</dbReference>
<keyword evidence="5 7" id="KW-0472">Membrane</keyword>
<feature type="transmembrane region" description="Helical" evidence="7">
    <location>
        <begin position="7"/>
        <end position="28"/>
    </location>
</feature>
<evidence type="ECO:0000256" key="7">
    <source>
        <dbReference type="SAM" id="Phobius"/>
    </source>
</evidence>
<dbReference type="SUPFAM" id="SSF118215">
    <property type="entry name" value="Proton glutamate symport protein"/>
    <property type="match status" value="1"/>
</dbReference>
<keyword evidence="4 7" id="KW-1133">Transmembrane helix</keyword>
<evidence type="ECO:0000256" key="2">
    <source>
        <dbReference type="ARBA" id="ARBA00022448"/>
    </source>
</evidence>
<dbReference type="Proteomes" id="UP000245283">
    <property type="component" value="Unassembled WGS sequence"/>
</dbReference>
<dbReference type="PANTHER" id="PTHR42865">
    <property type="entry name" value="PROTON/GLUTAMATE-ASPARTATE SYMPORTER"/>
    <property type="match status" value="1"/>
</dbReference>
<dbReference type="GO" id="GO:0005295">
    <property type="term" value="F:neutral L-amino acid:sodium symporter activity"/>
    <property type="evidence" value="ECO:0007669"/>
    <property type="project" value="TreeGrafter"/>
</dbReference>
<dbReference type="InterPro" id="IPR036458">
    <property type="entry name" value="Na:dicarbo_symporter_sf"/>
</dbReference>
<feature type="region of interest" description="Disordered" evidence="6">
    <location>
        <begin position="389"/>
        <end position="428"/>
    </location>
</feature>
<protein>
    <submittedName>
        <fullName evidence="8">Sodium:proton antiporter</fullName>
    </submittedName>
</protein>
<dbReference type="AlphaFoldDB" id="A0A2V1KAV3"/>
<organism evidence="8 9">
    <name type="scientific">Ancrocorticia populi</name>
    <dbReference type="NCBI Taxonomy" id="2175228"/>
    <lineage>
        <taxon>Bacteria</taxon>
        <taxon>Bacillati</taxon>
        <taxon>Actinomycetota</taxon>
        <taxon>Actinomycetes</taxon>
        <taxon>Actinomycetales</taxon>
        <taxon>Actinomycetaceae</taxon>
        <taxon>Ancrocorticia</taxon>
    </lineage>
</organism>
<feature type="transmembrane region" description="Helical" evidence="7">
    <location>
        <begin position="200"/>
        <end position="227"/>
    </location>
</feature>
<comment type="subcellular location">
    <subcellularLocation>
        <location evidence="1">Membrane</location>
        <topology evidence="1">Multi-pass membrane protein</topology>
    </subcellularLocation>
</comment>
<keyword evidence="9" id="KW-1185">Reference proteome</keyword>
<proteinExistence type="predicted"/>
<keyword evidence="3 7" id="KW-0812">Transmembrane</keyword>
<feature type="transmembrane region" description="Helical" evidence="7">
    <location>
        <begin position="48"/>
        <end position="65"/>
    </location>
</feature>
<feature type="transmembrane region" description="Helical" evidence="7">
    <location>
        <begin position="271"/>
        <end position="299"/>
    </location>
</feature>
<dbReference type="PRINTS" id="PR00173">
    <property type="entry name" value="EDTRNSPORT"/>
</dbReference>
<comment type="caution">
    <text evidence="8">The sequence shown here is derived from an EMBL/GenBank/DDBJ whole genome shotgun (WGS) entry which is preliminary data.</text>
</comment>
<dbReference type="InterPro" id="IPR001991">
    <property type="entry name" value="Na-dicarboxylate_symporter"/>
</dbReference>
<sequence length="428" mass="45102">MSWLKRAGILPWVLLAIVLGILCGQFFNDPIAKIFVTFNSVFSQLLNFSIPLIIVGLVIPAIADLGRGAGKWLGITAGIAYTSTVIGAFLTYFTCKALYPHILNAGAFDNVEEASDGLEPYFTIEIPAVFDVMTALILSFVVGIGIALVPKGVMRKGFIEFREIITGLIEKVIIPLLPLHIFGIFLNLTMTGEVVEIISVLLKVVVLVIALEVVILLLQFGAAGAVAGRNPFKALWTMLPAYMTALGTSSSAATIPVTLRQTLKNGVSHPVASFVVPLCATIHLSGSASKITAFSLAIITVNSLPVSTAQLIGFMFMLGIIMIAAPGVPGGAIMAAVGLLQSMLGFGDADVALMIATYIALDSFGTATNVTGDGAIALAVDRFAKKELEENHRQDAEEFEPESYLEEVRAGGSPAKAGNAEAESGSQS</sequence>
<dbReference type="GO" id="GO:0032329">
    <property type="term" value="P:serine transport"/>
    <property type="evidence" value="ECO:0007669"/>
    <property type="project" value="TreeGrafter"/>
</dbReference>
<evidence type="ECO:0000256" key="1">
    <source>
        <dbReference type="ARBA" id="ARBA00004141"/>
    </source>
</evidence>
<feature type="transmembrane region" description="Helical" evidence="7">
    <location>
        <begin position="239"/>
        <end position="259"/>
    </location>
</feature>
<dbReference type="RefSeq" id="WP_109093070.1">
    <property type="nucleotide sequence ID" value="NZ_CAMELQ010000016.1"/>
</dbReference>
<keyword evidence="2" id="KW-0813">Transport</keyword>
<feature type="transmembrane region" description="Helical" evidence="7">
    <location>
        <begin position="72"/>
        <end position="93"/>
    </location>
</feature>
<evidence type="ECO:0000313" key="9">
    <source>
        <dbReference type="Proteomes" id="UP000245283"/>
    </source>
</evidence>
<feature type="transmembrane region" description="Helical" evidence="7">
    <location>
        <begin position="311"/>
        <end position="337"/>
    </location>
</feature>
<feature type="transmembrane region" description="Helical" evidence="7">
    <location>
        <begin position="168"/>
        <end position="188"/>
    </location>
</feature>